<dbReference type="EMBL" id="KV417501">
    <property type="protein sequence ID" value="KZP28850.1"/>
    <property type="molecule type" value="Genomic_DNA"/>
</dbReference>
<evidence type="ECO:0000313" key="3">
    <source>
        <dbReference type="EMBL" id="KZP28850.1"/>
    </source>
</evidence>
<feature type="compositionally biased region" description="Polar residues" evidence="2">
    <location>
        <begin position="372"/>
        <end position="386"/>
    </location>
</feature>
<evidence type="ECO:0000313" key="4">
    <source>
        <dbReference type="Proteomes" id="UP000076532"/>
    </source>
</evidence>
<protein>
    <submittedName>
        <fullName evidence="3">Uncharacterized protein</fullName>
    </submittedName>
</protein>
<dbReference type="OrthoDB" id="10255344at2759"/>
<feature type="coiled-coil region" evidence="1">
    <location>
        <begin position="1154"/>
        <end position="1181"/>
    </location>
</feature>
<gene>
    <name evidence="3" type="ORF">FIBSPDRAFT_852092</name>
</gene>
<feature type="region of interest" description="Disordered" evidence="2">
    <location>
        <begin position="1615"/>
        <end position="1681"/>
    </location>
</feature>
<feature type="region of interest" description="Disordered" evidence="2">
    <location>
        <begin position="372"/>
        <end position="391"/>
    </location>
</feature>
<feature type="coiled-coil region" evidence="1">
    <location>
        <begin position="191"/>
        <end position="341"/>
    </location>
</feature>
<accession>A0A166S029</accession>
<feature type="compositionally biased region" description="Pro residues" evidence="2">
    <location>
        <begin position="1542"/>
        <end position="1553"/>
    </location>
</feature>
<dbReference type="Proteomes" id="UP000076532">
    <property type="component" value="Unassembled WGS sequence"/>
</dbReference>
<feature type="compositionally biased region" description="Low complexity" evidence="2">
    <location>
        <begin position="1458"/>
        <end position="1477"/>
    </location>
</feature>
<reference evidence="3 4" key="1">
    <citation type="journal article" date="2016" name="Mol. Biol. Evol.">
        <title>Comparative Genomics of Early-Diverging Mushroom-Forming Fungi Provides Insights into the Origins of Lignocellulose Decay Capabilities.</title>
        <authorList>
            <person name="Nagy L.G."/>
            <person name="Riley R."/>
            <person name="Tritt A."/>
            <person name="Adam C."/>
            <person name="Daum C."/>
            <person name="Floudas D."/>
            <person name="Sun H."/>
            <person name="Yadav J.S."/>
            <person name="Pangilinan J."/>
            <person name="Larsson K.H."/>
            <person name="Matsuura K."/>
            <person name="Barry K."/>
            <person name="Labutti K."/>
            <person name="Kuo R."/>
            <person name="Ohm R.A."/>
            <person name="Bhattacharya S.S."/>
            <person name="Shirouzu T."/>
            <person name="Yoshinaga Y."/>
            <person name="Martin F.M."/>
            <person name="Grigoriev I.V."/>
            <person name="Hibbett D.S."/>
        </authorList>
    </citation>
    <scope>NUCLEOTIDE SEQUENCE [LARGE SCALE GENOMIC DNA]</scope>
    <source>
        <strain evidence="3 4">CBS 109695</strain>
    </source>
</reference>
<feature type="coiled-coil region" evidence="1">
    <location>
        <begin position="495"/>
        <end position="599"/>
    </location>
</feature>
<organism evidence="3 4">
    <name type="scientific">Athelia psychrophila</name>
    <dbReference type="NCBI Taxonomy" id="1759441"/>
    <lineage>
        <taxon>Eukaryota</taxon>
        <taxon>Fungi</taxon>
        <taxon>Dikarya</taxon>
        <taxon>Basidiomycota</taxon>
        <taxon>Agaricomycotina</taxon>
        <taxon>Agaricomycetes</taxon>
        <taxon>Agaricomycetidae</taxon>
        <taxon>Atheliales</taxon>
        <taxon>Atheliaceae</taxon>
        <taxon>Athelia</taxon>
    </lineage>
</organism>
<feature type="compositionally biased region" description="Low complexity" evidence="2">
    <location>
        <begin position="166"/>
        <end position="178"/>
    </location>
</feature>
<feature type="coiled-coil region" evidence="1">
    <location>
        <begin position="402"/>
        <end position="429"/>
    </location>
</feature>
<feature type="coiled-coil region" evidence="1">
    <location>
        <begin position="687"/>
        <end position="714"/>
    </location>
</feature>
<feature type="compositionally biased region" description="Low complexity" evidence="2">
    <location>
        <begin position="1660"/>
        <end position="1673"/>
    </location>
</feature>
<proteinExistence type="predicted"/>
<feature type="coiled-coil region" evidence="1">
    <location>
        <begin position="862"/>
        <end position="900"/>
    </location>
</feature>
<keyword evidence="1" id="KW-0175">Coiled coil</keyword>
<evidence type="ECO:0000256" key="2">
    <source>
        <dbReference type="SAM" id="MobiDB-lite"/>
    </source>
</evidence>
<feature type="region of interest" description="Disordered" evidence="2">
    <location>
        <begin position="1443"/>
        <end position="1576"/>
    </location>
</feature>
<feature type="region of interest" description="Disordered" evidence="2">
    <location>
        <begin position="113"/>
        <end position="133"/>
    </location>
</feature>
<sequence length="1681" mass="185006">MSTWGIGANDVSQQTQALKDAASSKESENADLRSTLMKRDAELGELKATWNEALRKLSHEADRALNLESELSKAYQDLAYHKVASQNAEKSLLTANAKLRESELAERELQSHLEVLSNRHDTAKEGNSKLEKEKKALEARVGELDTEVRRLTVPTSAIPRKGRARSSSVSNGNGKNNNAFEQELSDTRALLTAKESNLRSASDKLARVQTDLVQAQNEHLATEKRFKRQVGELEASLEEKEDELAMLRAEQGDGGREREEELMKRVEEDEAKILALERLAGDGQKMASVRATLDRTEKLLKAEIKRVEAAEKRCMEVVQEREEILDELATVQTALQKKEQDITALISQDKKLQTQLITLQAELAAARHSLNSAVQSDPSGESTSMPQRMDDAPADANAAEYLATLLGAIDRLRAERDGLRRDLNFLEAEHKFAVQSLDAKSPVVAAPSERAHDERLAAMVTASAVVAQHMQAQFEDTHSQCGILTARLADATAAYESKNSASKHLEAKIEDLQTASVLHSELESELQKKIECSTEEAKQSKRDHRDAQEALAQANVQLSDLAKAMEIVESQRDSLNVQLANLQTDLSEKEGELGAAQARYSTLQAHQLSAMPSTDVSRSLRQQIEELEGRVLRRTELIGILQHDVKRLDTNLRLQEERLGEMTGEMETLGAQKDAMVEDCADTRKARDGAIERCECLEMEVEALEGRLEAAEAERLLEASTLTATIAETMGQLKASADEACRLVEEKHQTDQHLAAARARLVDQTALASANQEENAMLCERVHTLEDDIARQLATSGQLEQQCSDLRTQLDASAAAAGDSSQVHHALALVKAELDVKSTALSISSAAKDELADELHSLRTHAEQQTTIIKQLDQQVQGLRDEAETKAVELQEHAAQTQQAILALALLQAPLKKHSALFNASNGRERQLQQELSALREDLAGRVANALRLEESLNDLQQEFSVAKVAHASASTDACQTAVALAAAHQGLTAASASAGLAKEAEADLLDRVHAAEDELKTKAADAKRLEQQLSDLRERSNANAVAESGSIDQLRAQHLEETNALQKTLGDVSLELEQANQLHSEVETGLRESIEQARRSKEELEERLATVLKQTKADGELESELARVHVDHAAEVTRLQDQLRQIGQDLQGAISLRTEAERLHQEATSEINDIKEEYEKRSSEASIRALDATRQLEGTLAAAQTKHTDEIARVEAELKQTGAEVRSLQLRLQRELDGRDEDRRTHISELQEKTEECRRAESLETELHQEIAVTRTQLDQTQTALEELDAERITLQTQTTSFTADIHRIKALNIHLENEMKSCEARNTQLQETLDKTRADLSRSEESGNEIEYKLSIECANQEKMATSLRRELASLKALPNLEGVVAELEEKVRDMDDLLRGKCEEIEANDDRVFEMLKEKKKLTAKVDLLTRKVQSLQAKLAATSEAAPSTQKAADKYISPAPTAPAATRSTRRLSSSSQHIRLSQDVPPVPAMPTQPAVERSRTNRVASGPAIIPRPKTPERRISQPAVFKARTPERRAIPKTSPPPTAPPDPIPSSSSITSIGKKRARPDEFDAVSAPVSALYAADEERENATPRLRRALNSLQAHTGFTPIRARAAQGSQSPVRRATAGLGTISDMTNSPTRGDSAKASKRSWLGKSRGGPSTTRTPTTRPGVFEKAPGP</sequence>
<dbReference type="PANTHER" id="PTHR23159:SF31">
    <property type="entry name" value="CENTROSOME-ASSOCIATED PROTEIN CEP250 ISOFORM X1"/>
    <property type="match status" value="1"/>
</dbReference>
<feature type="coiled-coil region" evidence="1">
    <location>
        <begin position="1009"/>
        <end position="1036"/>
    </location>
</feature>
<dbReference type="PANTHER" id="PTHR23159">
    <property type="entry name" value="CENTROSOMAL PROTEIN 2"/>
    <property type="match status" value="1"/>
</dbReference>
<feature type="coiled-coil region" evidence="1">
    <location>
        <begin position="1084"/>
        <end position="1111"/>
    </location>
</feature>
<keyword evidence="4" id="KW-1185">Reference proteome</keyword>
<evidence type="ECO:0000256" key="1">
    <source>
        <dbReference type="SAM" id="Coils"/>
    </source>
</evidence>
<name>A0A166S029_9AGAM</name>
<feature type="region of interest" description="Disordered" evidence="2">
    <location>
        <begin position="152"/>
        <end position="180"/>
    </location>
</feature>
<dbReference type="STRING" id="436010.A0A166S029"/>